<feature type="transmembrane region" description="Helical" evidence="1">
    <location>
        <begin position="12"/>
        <end position="40"/>
    </location>
</feature>
<dbReference type="EMBL" id="AOMD01000029">
    <property type="protein sequence ID" value="EMA43525.1"/>
    <property type="molecule type" value="Genomic_DNA"/>
</dbReference>
<reference evidence="2 3" key="1">
    <citation type="journal article" date="2014" name="PLoS Genet.">
        <title>Phylogenetically driven sequencing of extremely halophilic archaea reveals strategies for static and dynamic osmo-response.</title>
        <authorList>
            <person name="Becker E.A."/>
            <person name="Seitzer P.M."/>
            <person name="Tritt A."/>
            <person name="Larsen D."/>
            <person name="Krusor M."/>
            <person name="Yao A.I."/>
            <person name="Wu D."/>
            <person name="Madern D."/>
            <person name="Eisen J.A."/>
            <person name="Darling A.E."/>
            <person name="Facciotti M.T."/>
        </authorList>
    </citation>
    <scope>NUCLEOTIDE SEQUENCE [LARGE SCALE GENOMIC DNA]</scope>
    <source>
        <strain evidence="2 3">DSM 5350</strain>
    </source>
</reference>
<keyword evidence="1" id="KW-0472">Membrane</keyword>
<dbReference type="PATRIC" id="fig|1227455.4.peg.2701"/>
<protein>
    <submittedName>
        <fullName evidence="2">Putative membrane-bound metal-dependent hydrolase</fullName>
    </submittedName>
</protein>
<keyword evidence="3" id="KW-1185">Reference proteome</keyword>
<keyword evidence="1" id="KW-1133">Transmembrane helix</keyword>
<name>M0MGK4_9EURY</name>
<evidence type="ECO:0000256" key="1">
    <source>
        <dbReference type="SAM" id="Phobius"/>
    </source>
</evidence>
<evidence type="ECO:0000313" key="2">
    <source>
        <dbReference type="EMBL" id="EMA43525.1"/>
    </source>
</evidence>
<dbReference type="InParanoid" id="M0MGK4"/>
<sequence>MYRPGHLGIWLLLYAPLAFILFAADRPALAVLGGAVMFVVEPIPDRDQRVPFLKHRGFSHTIGFAVLVGTVLGVIGWFAGDRAFVLVGEWLTGNGYSGIGADVASSRSAVDEVFFGLFGFTVGTFAILAHLIGDVLTPMGIRPLWPLSDRSFSLSLTTAKNPVANGLLLLAGTAAAIGVFWLSFQGALPP</sequence>
<keyword evidence="1" id="KW-0812">Transmembrane</keyword>
<dbReference type="InterPro" id="IPR007404">
    <property type="entry name" value="YdjM-like"/>
</dbReference>
<dbReference type="STRING" id="1227455.C449_13227"/>
<proteinExistence type="predicted"/>
<keyword evidence="2" id="KW-0378">Hydrolase</keyword>
<evidence type="ECO:0000313" key="3">
    <source>
        <dbReference type="Proteomes" id="UP000011669"/>
    </source>
</evidence>
<organism evidence="2 3">
    <name type="scientific">Halococcus saccharolyticus DSM 5350</name>
    <dbReference type="NCBI Taxonomy" id="1227455"/>
    <lineage>
        <taxon>Archaea</taxon>
        <taxon>Methanobacteriati</taxon>
        <taxon>Methanobacteriota</taxon>
        <taxon>Stenosarchaea group</taxon>
        <taxon>Halobacteria</taxon>
        <taxon>Halobacteriales</taxon>
        <taxon>Halococcaceae</taxon>
        <taxon>Halococcus</taxon>
    </lineage>
</organism>
<accession>M0MGK4</accession>
<dbReference type="Proteomes" id="UP000011669">
    <property type="component" value="Unassembled WGS sequence"/>
</dbReference>
<feature type="transmembrane region" description="Helical" evidence="1">
    <location>
        <begin position="61"/>
        <end position="80"/>
    </location>
</feature>
<feature type="transmembrane region" description="Helical" evidence="1">
    <location>
        <begin position="113"/>
        <end position="141"/>
    </location>
</feature>
<dbReference type="AlphaFoldDB" id="M0MGK4"/>
<comment type="caution">
    <text evidence="2">The sequence shown here is derived from an EMBL/GenBank/DDBJ whole genome shotgun (WGS) entry which is preliminary data.</text>
</comment>
<dbReference type="GO" id="GO:0016787">
    <property type="term" value="F:hydrolase activity"/>
    <property type="evidence" value="ECO:0007669"/>
    <property type="project" value="UniProtKB-KW"/>
</dbReference>
<feature type="transmembrane region" description="Helical" evidence="1">
    <location>
        <begin position="162"/>
        <end position="184"/>
    </location>
</feature>
<gene>
    <name evidence="2" type="ORF">C449_13227</name>
</gene>
<dbReference type="Pfam" id="PF04307">
    <property type="entry name" value="YdjM"/>
    <property type="match status" value="1"/>
</dbReference>